<dbReference type="EMBL" id="QNRQ01000014">
    <property type="protein sequence ID" value="RBP36040.1"/>
    <property type="molecule type" value="Genomic_DNA"/>
</dbReference>
<keyword evidence="6" id="KW-1185">Reference proteome</keyword>
<dbReference type="Gene3D" id="3.40.50.2000">
    <property type="entry name" value="Glycogen Phosphorylase B"/>
    <property type="match status" value="2"/>
</dbReference>
<organism evidence="5 6">
    <name type="scientific">Eoetvoesiella caeni</name>
    <dbReference type="NCBI Taxonomy" id="645616"/>
    <lineage>
        <taxon>Bacteria</taxon>
        <taxon>Pseudomonadati</taxon>
        <taxon>Pseudomonadota</taxon>
        <taxon>Betaproteobacteria</taxon>
        <taxon>Burkholderiales</taxon>
        <taxon>Alcaligenaceae</taxon>
        <taxon>Eoetvoesiella</taxon>
    </lineage>
</organism>
<evidence type="ECO:0000256" key="2">
    <source>
        <dbReference type="ARBA" id="ARBA00022679"/>
    </source>
</evidence>
<sequence>MRILQLNIERGWRGGERQTLLCMQQFRGARHQVELVARRGEALAKAAAAEGFKVHEVGGAGGLLLFLLCHGRRFNVLHAQTANTLTWLAVLKVCLRRPVVFTRRTAFTVPPKRLRKTLWKWRQADAFVAISAAAAAQPRSLGLAVTLIPSAVVQRPVDLQHASTFAQTQALQGKRVIATAAAMSREKDPCTLIRAIDILRRTRDDFVFLHLGAGGDVQAQAHSLVQELGLAQHYVFAGFQEQVEDLYRLMDVFVLSSREEALGSSVLDAFLYGVPVVATAAGGLPELLAEGRGLLCKVGDAQGLAEAMARVLDDTELCKDMTAKAQAYVLREHDAAGMARRYLDVYARLGAMAGD</sequence>
<evidence type="ECO:0000313" key="5">
    <source>
        <dbReference type="EMBL" id="RBP36040.1"/>
    </source>
</evidence>
<dbReference type="Proteomes" id="UP000253628">
    <property type="component" value="Unassembled WGS sequence"/>
</dbReference>
<evidence type="ECO:0000313" key="6">
    <source>
        <dbReference type="Proteomes" id="UP000253628"/>
    </source>
</evidence>
<dbReference type="PANTHER" id="PTHR12526">
    <property type="entry name" value="GLYCOSYLTRANSFERASE"/>
    <property type="match status" value="1"/>
</dbReference>
<dbReference type="CDD" id="cd03801">
    <property type="entry name" value="GT4_PimA-like"/>
    <property type="match status" value="1"/>
</dbReference>
<dbReference type="Pfam" id="PF13439">
    <property type="entry name" value="Glyco_transf_4"/>
    <property type="match status" value="1"/>
</dbReference>
<dbReference type="InterPro" id="IPR001296">
    <property type="entry name" value="Glyco_trans_1"/>
</dbReference>
<dbReference type="Pfam" id="PF00534">
    <property type="entry name" value="Glycos_transf_1"/>
    <property type="match status" value="1"/>
</dbReference>
<dbReference type="InterPro" id="IPR028098">
    <property type="entry name" value="Glyco_trans_4-like_N"/>
</dbReference>
<keyword evidence="1" id="KW-0328">Glycosyltransferase</keyword>
<name>A0A366H2B1_9BURK</name>
<accession>A0A366H2B1</accession>
<dbReference type="OrthoDB" id="9795746at2"/>
<evidence type="ECO:0000259" key="3">
    <source>
        <dbReference type="Pfam" id="PF00534"/>
    </source>
</evidence>
<feature type="domain" description="Glycosyl transferase family 1" evidence="3">
    <location>
        <begin position="166"/>
        <end position="326"/>
    </location>
</feature>
<dbReference type="AlphaFoldDB" id="A0A366H2B1"/>
<evidence type="ECO:0000259" key="4">
    <source>
        <dbReference type="Pfam" id="PF13439"/>
    </source>
</evidence>
<keyword evidence="2 5" id="KW-0808">Transferase</keyword>
<gene>
    <name evidence="5" type="ORF">DFR37_11495</name>
</gene>
<dbReference type="SUPFAM" id="SSF53756">
    <property type="entry name" value="UDP-Glycosyltransferase/glycogen phosphorylase"/>
    <property type="match status" value="1"/>
</dbReference>
<comment type="caution">
    <text evidence="5">The sequence shown here is derived from an EMBL/GenBank/DDBJ whole genome shotgun (WGS) entry which is preliminary data.</text>
</comment>
<reference evidence="5 6" key="1">
    <citation type="submission" date="2018-06" db="EMBL/GenBank/DDBJ databases">
        <title>Genomic Encyclopedia of Type Strains, Phase IV (KMG-IV): sequencing the most valuable type-strain genomes for metagenomic binning, comparative biology and taxonomic classification.</title>
        <authorList>
            <person name="Goeker M."/>
        </authorList>
    </citation>
    <scope>NUCLEOTIDE SEQUENCE [LARGE SCALE GENOMIC DNA]</scope>
    <source>
        <strain evidence="5 6">DSM 25520</strain>
    </source>
</reference>
<proteinExistence type="predicted"/>
<dbReference type="RefSeq" id="WP_113934825.1">
    <property type="nucleotide sequence ID" value="NZ_JACCEU010000002.1"/>
</dbReference>
<dbReference type="GO" id="GO:0016757">
    <property type="term" value="F:glycosyltransferase activity"/>
    <property type="evidence" value="ECO:0007669"/>
    <property type="project" value="UniProtKB-KW"/>
</dbReference>
<feature type="domain" description="Glycosyltransferase subfamily 4-like N-terminal" evidence="4">
    <location>
        <begin position="13"/>
        <end position="152"/>
    </location>
</feature>
<protein>
    <submittedName>
        <fullName evidence="5">Glycosyltransferase involved in cell wall biosynthesis</fullName>
    </submittedName>
</protein>
<dbReference type="PANTHER" id="PTHR12526:SF510">
    <property type="entry name" value="D-INOSITOL 3-PHOSPHATE GLYCOSYLTRANSFERASE"/>
    <property type="match status" value="1"/>
</dbReference>
<evidence type="ECO:0000256" key="1">
    <source>
        <dbReference type="ARBA" id="ARBA00022676"/>
    </source>
</evidence>